<dbReference type="InterPro" id="IPR050490">
    <property type="entry name" value="Bact_solute-bd_prot1"/>
</dbReference>
<keyword evidence="5" id="KW-0813">Transport</keyword>
<evidence type="ECO:0000256" key="7">
    <source>
        <dbReference type="SAM" id="SignalP"/>
    </source>
</evidence>
<proteinExistence type="inferred from homology"/>
<dbReference type="PANTHER" id="PTHR43649">
    <property type="entry name" value="ARABINOSE-BINDING PROTEIN-RELATED"/>
    <property type="match status" value="1"/>
</dbReference>
<protein>
    <recommendedName>
        <fullName evidence="4">sn-glycerol-3-phosphate-binding periplasmic protein UgpB</fullName>
    </recommendedName>
</protein>
<evidence type="ECO:0000256" key="5">
    <source>
        <dbReference type="ARBA" id="ARBA00022448"/>
    </source>
</evidence>
<dbReference type="Gene3D" id="3.40.190.10">
    <property type="entry name" value="Periplasmic binding protein-like II"/>
    <property type="match status" value="2"/>
</dbReference>
<dbReference type="Proteomes" id="UP000319812">
    <property type="component" value="Unassembled WGS sequence"/>
</dbReference>
<sequence length="439" mass="47599">MLRIHHLGALTLGMAAAGLSLSAHSATEIAWWHAMGGELGNKVNEIAANFNESQDEYVVKPSFRGNYSETMTSAIAAFRANEAPAIVQIYEVGTATMMNAKGAIVPVHELMAESDQDFNPDAFLSAVTGYYTTSDGKMLSMPFNSSTPVVYVNRDIMAEAGVEEMPATWEGLGEALGTIVESGAAECGMTTTWPSWIQLENFSARHDIPFATEQNGFGGLDARLKINETAAVDHIQRLANWQEDGRFAYGGRFDEAAPSFYTGRCAMLMASSASLAGVRSNAEGFEFSVEPLPYSSEVIETPQNSIIGGASLWVLEGHSDKVYQGVAEFFDYLSSAEVQADWHQFSGYLPITQAAYDLGKEQGFYEANPGSAVAIEQMTGVTPTENSKGLRLGNMPQIRATIEEQLEKIFNGDVGVQEGLDEAVRRSNELLKRFQQANG</sequence>
<keyword evidence="6 7" id="KW-0732">Signal</keyword>
<dbReference type="InterPro" id="IPR006059">
    <property type="entry name" value="SBP"/>
</dbReference>
<name>A0A4Y4F4L9_9GAMM</name>
<gene>
    <name evidence="8" type="primary">ugpB</name>
    <name evidence="8" type="ORF">HHA01_10680</name>
</gene>
<evidence type="ECO:0000256" key="3">
    <source>
        <dbReference type="ARBA" id="ARBA00011557"/>
    </source>
</evidence>
<evidence type="ECO:0000313" key="8">
    <source>
        <dbReference type="EMBL" id="GED22091.1"/>
    </source>
</evidence>
<dbReference type="PANTHER" id="PTHR43649:SF31">
    <property type="entry name" value="SN-GLYCEROL-3-PHOSPHATE-BINDING PERIPLASMIC PROTEIN UGPB"/>
    <property type="match status" value="1"/>
</dbReference>
<evidence type="ECO:0000256" key="1">
    <source>
        <dbReference type="ARBA" id="ARBA00004418"/>
    </source>
</evidence>
<dbReference type="OrthoDB" id="4393730at2"/>
<dbReference type="SUPFAM" id="SSF53850">
    <property type="entry name" value="Periplasmic binding protein-like II"/>
    <property type="match status" value="1"/>
</dbReference>
<accession>A0A4Y4F4L9</accession>
<dbReference type="RefSeq" id="WP_141318513.1">
    <property type="nucleotide sequence ID" value="NZ_BJOC01000015.1"/>
</dbReference>
<evidence type="ECO:0000256" key="6">
    <source>
        <dbReference type="ARBA" id="ARBA00022729"/>
    </source>
</evidence>
<feature type="signal peptide" evidence="7">
    <location>
        <begin position="1"/>
        <end position="25"/>
    </location>
</feature>
<comment type="subunit">
    <text evidence="3">The complex is composed of two ATP-binding proteins (UgpC), two transmembrane proteins (UgpA and UgpE) and a solute-binding protein (UgpB).</text>
</comment>
<organism evidence="8 9">
    <name type="scientific">Halomonas halmophila</name>
    <dbReference type="NCBI Taxonomy" id="252"/>
    <lineage>
        <taxon>Bacteria</taxon>
        <taxon>Pseudomonadati</taxon>
        <taxon>Pseudomonadota</taxon>
        <taxon>Gammaproteobacteria</taxon>
        <taxon>Oceanospirillales</taxon>
        <taxon>Halomonadaceae</taxon>
        <taxon>Halomonas</taxon>
    </lineage>
</organism>
<comment type="similarity">
    <text evidence="2">Belongs to the bacterial solute-binding protein 1 family.</text>
</comment>
<dbReference type="EMBL" id="BJOC01000015">
    <property type="protein sequence ID" value="GED22091.1"/>
    <property type="molecule type" value="Genomic_DNA"/>
</dbReference>
<dbReference type="NCBIfam" id="NF008211">
    <property type="entry name" value="PRK10974.1"/>
    <property type="match status" value="1"/>
</dbReference>
<keyword evidence="9" id="KW-1185">Reference proteome</keyword>
<dbReference type="CDD" id="cd14748">
    <property type="entry name" value="PBP2_UgpB"/>
    <property type="match status" value="1"/>
</dbReference>
<comment type="caution">
    <text evidence="8">The sequence shown here is derived from an EMBL/GenBank/DDBJ whole genome shotgun (WGS) entry which is preliminary data.</text>
</comment>
<feature type="chain" id="PRO_5021368497" description="sn-glycerol-3-phosphate-binding periplasmic protein UgpB" evidence="7">
    <location>
        <begin position="26"/>
        <end position="439"/>
    </location>
</feature>
<evidence type="ECO:0000313" key="9">
    <source>
        <dbReference type="Proteomes" id="UP000319812"/>
    </source>
</evidence>
<evidence type="ECO:0000256" key="4">
    <source>
        <dbReference type="ARBA" id="ARBA00017470"/>
    </source>
</evidence>
<dbReference type="Pfam" id="PF13416">
    <property type="entry name" value="SBP_bac_8"/>
    <property type="match status" value="1"/>
</dbReference>
<evidence type="ECO:0000256" key="2">
    <source>
        <dbReference type="ARBA" id="ARBA00008520"/>
    </source>
</evidence>
<reference evidence="8 9" key="1">
    <citation type="submission" date="2019-06" db="EMBL/GenBank/DDBJ databases">
        <title>Whole genome shotgun sequence of Halomonas halmophila NBRC 15537.</title>
        <authorList>
            <person name="Hosoyama A."/>
            <person name="Uohara A."/>
            <person name="Ohji S."/>
            <person name="Ichikawa N."/>
        </authorList>
    </citation>
    <scope>NUCLEOTIDE SEQUENCE [LARGE SCALE GENOMIC DNA]</scope>
    <source>
        <strain evidence="8 9">NBRC 15537</strain>
    </source>
</reference>
<dbReference type="AlphaFoldDB" id="A0A4Y4F4L9"/>
<dbReference type="GO" id="GO:0042597">
    <property type="term" value="C:periplasmic space"/>
    <property type="evidence" value="ECO:0007669"/>
    <property type="project" value="UniProtKB-SubCell"/>
</dbReference>
<comment type="subcellular location">
    <subcellularLocation>
        <location evidence="1">Periplasm</location>
    </subcellularLocation>
</comment>